<feature type="domain" description="Outer membrane protein beta-barrel" evidence="3">
    <location>
        <begin position="7"/>
        <end position="186"/>
    </location>
</feature>
<evidence type="ECO:0000313" key="5">
    <source>
        <dbReference type="Proteomes" id="UP000219111"/>
    </source>
</evidence>
<accession>A0A285TGE3</accession>
<dbReference type="InterPro" id="IPR011250">
    <property type="entry name" value="OMP/PagP_B-barrel"/>
</dbReference>
<evidence type="ECO:0000259" key="3">
    <source>
        <dbReference type="Pfam" id="PF13505"/>
    </source>
</evidence>
<gene>
    <name evidence="4" type="ORF">SAMN05877831_12220</name>
</gene>
<feature type="chain" id="PRO_5012560849" evidence="2">
    <location>
        <begin position="21"/>
        <end position="218"/>
    </location>
</feature>
<protein>
    <submittedName>
        <fullName evidence="4">Opacity protein-like surface antigen</fullName>
    </submittedName>
</protein>
<sequence>MKFFAVVLAGVALCAVPAMAEDSKFDGFSLGLGLSLTGASTNIDSPALANLPINSVADLGQTSAVATIDMSYGFSVAPKFVLAVGASYDFGDTDLGTVADPVLRVRGDDHYSIYLQPTYELSDTTAVFGKLGYHAMKGTLDCAICEGGGASYSRDLHGVGVGAGVKTFLNERVYLQIEVQHIEYNAVNTSWMIDQNPNVPVDFDASSNVGLITIGMTF</sequence>
<dbReference type="Proteomes" id="UP000219111">
    <property type="component" value="Unassembled WGS sequence"/>
</dbReference>
<dbReference type="Gene3D" id="2.40.160.20">
    <property type="match status" value="1"/>
</dbReference>
<reference evidence="5" key="1">
    <citation type="submission" date="2017-08" db="EMBL/GenBank/DDBJ databases">
        <authorList>
            <person name="Varghese N."/>
            <person name="Submissions S."/>
        </authorList>
    </citation>
    <scope>NUCLEOTIDE SEQUENCE [LARGE SCALE GENOMIC DNA]</scope>
    <source>
        <strain evidence="5">JA276</strain>
    </source>
</reference>
<feature type="signal peptide" evidence="2">
    <location>
        <begin position="1"/>
        <end position="20"/>
    </location>
</feature>
<dbReference type="EMBL" id="OBMT01000022">
    <property type="protein sequence ID" value="SOC21294.1"/>
    <property type="molecule type" value="Genomic_DNA"/>
</dbReference>
<dbReference type="OrthoDB" id="8899598at2"/>
<dbReference type="AlphaFoldDB" id="A0A285TGE3"/>
<dbReference type="InterPro" id="IPR027385">
    <property type="entry name" value="Beta-barrel_OMP"/>
</dbReference>
<dbReference type="RefSeq" id="WP_097071446.1">
    <property type="nucleotide sequence ID" value="NZ_OBMT01000022.1"/>
</dbReference>
<evidence type="ECO:0000256" key="1">
    <source>
        <dbReference type="ARBA" id="ARBA00022729"/>
    </source>
</evidence>
<organism evidence="4 5">
    <name type="scientific">Rhodobacter maris</name>
    <dbReference type="NCBI Taxonomy" id="446682"/>
    <lineage>
        <taxon>Bacteria</taxon>
        <taxon>Pseudomonadati</taxon>
        <taxon>Pseudomonadota</taxon>
        <taxon>Alphaproteobacteria</taxon>
        <taxon>Rhodobacterales</taxon>
        <taxon>Rhodobacter group</taxon>
        <taxon>Rhodobacter</taxon>
    </lineage>
</organism>
<name>A0A285TGE3_9RHOB</name>
<keyword evidence="1 2" id="KW-0732">Signal</keyword>
<evidence type="ECO:0000256" key="2">
    <source>
        <dbReference type="SAM" id="SignalP"/>
    </source>
</evidence>
<evidence type="ECO:0000313" key="4">
    <source>
        <dbReference type="EMBL" id="SOC21294.1"/>
    </source>
</evidence>
<proteinExistence type="predicted"/>
<dbReference type="Pfam" id="PF13505">
    <property type="entry name" value="OMP_b-brl"/>
    <property type="match status" value="1"/>
</dbReference>
<dbReference type="SUPFAM" id="SSF56925">
    <property type="entry name" value="OMPA-like"/>
    <property type="match status" value="1"/>
</dbReference>
<keyword evidence="5" id="KW-1185">Reference proteome</keyword>